<keyword evidence="3" id="KW-0460">Magnesium</keyword>
<dbReference type="GO" id="GO:0046872">
    <property type="term" value="F:metal ion binding"/>
    <property type="evidence" value="ECO:0007669"/>
    <property type="project" value="UniProtKB-KW"/>
</dbReference>
<dbReference type="GO" id="GO:0016787">
    <property type="term" value="F:hydrolase activity"/>
    <property type="evidence" value="ECO:0007669"/>
    <property type="project" value="UniProtKB-KW"/>
</dbReference>
<keyword evidence="2 4" id="KW-0378">Hydrolase</keyword>
<evidence type="ECO:0000313" key="5">
    <source>
        <dbReference type="Proteomes" id="UP000494363"/>
    </source>
</evidence>
<protein>
    <submittedName>
        <fullName evidence="4">Putative phosphatase</fullName>
        <ecNumber evidence="4">3.1.3.-</ecNumber>
    </submittedName>
</protein>
<dbReference type="Pfam" id="PF12710">
    <property type="entry name" value="HAD"/>
    <property type="match status" value="1"/>
</dbReference>
<dbReference type="RefSeq" id="WP_175233076.1">
    <property type="nucleotide sequence ID" value="NZ_CADIKH010000126.1"/>
</dbReference>
<dbReference type="PANTHER" id="PTHR43344">
    <property type="entry name" value="PHOSPHOSERINE PHOSPHATASE"/>
    <property type="match status" value="1"/>
</dbReference>
<dbReference type="PANTHER" id="PTHR43344:SF13">
    <property type="entry name" value="PHOSPHATASE RV3661-RELATED"/>
    <property type="match status" value="1"/>
</dbReference>
<name>A0A6J5FAL6_9BURK</name>
<sequence>MSTLPAGKSAPSGKKVAFFDVDETLITEKSMFTFMQYHYSRRYHISGKIRYLVFIFWIKFLARLGTSREAVNRIYYRTYRGTSIHHLDKLGREWFAERSKRPGFFISDITTELKGLQQSGYLVALVSGSFRPCLEPIAEQLNADFVLCTELENNEGTLSGRVLQQTIGKGKSRVVQELLRKLDANADDCTAYGDHISDLPMLELVGRPVVVGRRCSKLVSLAEQRGWAIRRVHA</sequence>
<evidence type="ECO:0000313" key="4">
    <source>
        <dbReference type="EMBL" id="CAB3774507.1"/>
    </source>
</evidence>
<proteinExistence type="predicted"/>
<accession>A0A6J5FAL6</accession>
<dbReference type="InterPro" id="IPR036412">
    <property type="entry name" value="HAD-like_sf"/>
</dbReference>
<dbReference type="NCBIfam" id="TIGR01488">
    <property type="entry name" value="HAD-SF-IB"/>
    <property type="match status" value="1"/>
</dbReference>
<evidence type="ECO:0000256" key="3">
    <source>
        <dbReference type="ARBA" id="ARBA00022842"/>
    </source>
</evidence>
<evidence type="ECO:0000256" key="2">
    <source>
        <dbReference type="ARBA" id="ARBA00022801"/>
    </source>
</evidence>
<dbReference type="NCBIfam" id="TIGR01490">
    <property type="entry name" value="HAD-SF-IB-hyp1"/>
    <property type="match status" value="1"/>
</dbReference>
<dbReference type="InterPro" id="IPR006385">
    <property type="entry name" value="HAD_hydro_SerB1"/>
</dbReference>
<dbReference type="InterPro" id="IPR023214">
    <property type="entry name" value="HAD_sf"/>
</dbReference>
<dbReference type="EMBL" id="CADIKH010000126">
    <property type="protein sequence ID" value="CAB3774507.1"/>
    <property type="molecule type" value="Genomic_DNA"/>
</dbReference>
<dbReference type="EC" id="3.1.3.-" evidence="4"/>
<evidence type="ECO:0000256" key="1">
    <source>
        <dbReference type="ARBA" id="ARBA00022723"/>
    </source>
</evidence>
<dbReference type="Proteomes" id="UP000494363">
    <property type="component" value="Unassembled WGS sequence"/>
</dbReference>
<reference evidence="4 5" key="1">
    <citation type="submission" date="2020-04" db="EMBL/GenBank/DDBJ databases">
        <authorList>
            <person name="De Canck E."/>
        </authorList>
    </citation>
    <scope>NUCLEOTIDE SEQUENCE [LARGE SCALE GENOMIC DNA]</scope>
    <source>
        <strain evidence="4 5">LMG 29542</strain>
    </source>
</reference>
<keyword evidence="1" id="KW-0479">Metal-binding</keyword>
<dbReference type="AlphaFoldDB" id="A0A6J5FAL6"/>
<dbReference type="Gene3D" id="3.40.50.1000">
    <property type="entry name" value="HAD superfamily/HAD-like"/>
    <property type="match status" value="1"/>
</dbReference>
<dbReference type="InterPro" id="IPR050582">
    <property type="entry name" value="HAD-like_SerB"/>
</dbReference>
<organism evidence="4 5">
    <name type="scientific">Paraburkholderia humisilvae</name>
    <dbReference type="NCBI Taxonomy" id="627669"/>
    <lineage>
        <taxon>Bacteria</taxon>
        <taxon>Pseudomonadati</taxon>
        <taxon>Pseudomonadota</taxon>
        <taxon>Betaproteobacteria</taxon>
        <taxon>Burkholderiales</taxon>
        <taxon>Burkholderiaceae</taxon>
        <taxon>Paraburkholderia</taxon>
    </lineage>
</organism>
<dbReference type="SUPFAM" id="SSF56784">
    <property type="entry name" value="HAD-like"/>
    <property type="match status" value="1"/>
</dbReference>
<dbReference type="Gene3D" id="1.20.1440.100">
    <property type="entry name" value="SG protein - dephosphorylation function"/>
    <property type="match status" value="1"/>
</dbReference>
<gene>
    <name evidence="4" type="ORF">LMG29542_07884</name>
</gene>
<keyword evidence="5" id="KW-1185">Reference proteome</keyword>